<dbReference type="EMBL" id="BSPX01000030">
    <property type="protein sequence ID" value="GLT22744.1"/>
    <property type="molecule type" value="Genomic_DNA"/>
</dbReference>
<name>A0ABQ6FCP5_9RHOO</name>
<comment type="caution">
    <text evidence="1">The sequence shown here is derived from an EMBL/GenBank/DDBJ whole genome shotgun (WGS) entry which is preliminary data.</text>
</comment>
<evidence type="ECO:0000313" key="2">
    <source>
        <dbReference type="Proteomes" id="UP001157167"/>
    </source>
</evidence>
<dbReference type="Proteomes" id="UP001157167">
    <property type="component" value="Unassembled WGS sequence"/>
</dbReference>
<organism evidence="1 2">
    <name type="scientific">Zoogloea oryzae</name>
    <dbReference type="NCBI Taxonomy" id="310767"/>
    <lineage>
        <taxon>Bacteria</taxon>
        <taxon>Pseudomonadati</taxon>
        <taxon>Pseudomonadota</taxon>
        <taxon>Betaproteobacteria</taxon>
        <taxon>Rhodocyclales</taxon>
        <taxon>Zoogloeaceae</taxon>
        <taxon>Zoogloea</taxon>
    </lineage>
</organism>
<proteinExistence type="predicted"/>
<dbReference type="RefSeq" id="WP_284188028.1">
    <property type="nucleotide sequence ID" value="NZ_BSPX01000030.1"/>
</dbReference>
<gene>
    <name evidence="1" type="ORF">GCM10007933_22040</name>
</gene>
<evidence type="ECO:0000313" key="1">
    <source>
        <dbReference type="EMBL" id="GLT22744.1"/>
    </source>
</evidence>
<sequence>MFDPTTPANADVQAMRVELFVAEKRVRDLREQLKQAGDGAFVAQHDREQSGSTEIDCL</sequence>
<keyword evidence="2" id="KW-1185">Reference proteome</keyword>
<protein>
    <submittedName>
        <fullName evidence="1">Uncharacterized protein</fullName>
    </submittedName>
</protein>
<reference evidence="2" key="1">
    <citation type="journal article" date="2019" name="Int. J. Syst. Evol. Microbiol.">
        <title>The Global Catalogue of Microorganisms (GCM) 10K type strain sequencing project: providing services to taxonomists for standard genome sequencing and annotation.</title>
        <authorList>
            <consortium name="The Broad Institute Genomics Platform"/>
            <consortium name="The Broad Institute Genome Sequencing Center for Infectious Disease"/>
            <person name="Wu L."/>
            <person name="Ma J."/>
        </authorList>
    </citation>
    <scope>NUCLEOTIDE SEQUENCE [LARGE SCALE GENOMIC DNA]</scope>
    <source>
        <strain evidence="2">NBRC 102407</strain>
    </source>
</reference>
<accession>A0ABQ6FCP5</accession>